<dbReference type="PROSITE" id="PS00845">
    <property type="entry name" value="CAP_GLY_1"/>
    <property type="match status" value="1"/>
</dbReference>
<dbReference type="SMART" id="SM01052">
    <property type="entry name" value="CAP_GLY"/>
    <property type="match status" value="1"/>
</dbReference>
<dbReference type="InterPro" id="IPR000938">
    <property type="entry name" value="CAP-Gly_domain"/>
</dbReference>
<dbReference type="PANTHER" id="PTHR14187:SF46">
    <property type="entry name" value="HEAT SHOCK 70 KDA PROTEIN 12A"/>
    <property type="match status" value="1"/>
</dbReference>
<feature type="coiled-coil region" evidence="8">
    <location>
        <begin position="930"/>
        <end position="995"/>
    </location>
</feature>
<comment type="subcellular location">
    <subcellularLocation>
        <location evidence="1">Cytoplasm</location>
        <location evidence="1">Cytoskeleton</location>
    </subcellularLocation>
</comment>
<feature type="region of interest" description="Disordered" evidence="9">
    <location>
        <begin position="94"/>
        <end position="113"/>
    </location>
</feature>
<evidence type="ECO:0000256" key="4">
    <source>
        <dbReference type="ARBA" id="ARBA00022701"/>
    </source>
</evidence>
<keyword evidence="7" id="KW-0206">Cytoskeleton</keyword>
<name>A0AAD5L8Q0_9CRUS</name>
<evidence type="ECO:0000256" key="8">
    <source>
        <dbReference type="SAM" id="Coils"/>
    </source>
</evidence>
<evidence type="ECO:0000256" key="6">
    <source>
        <dbReference type="ARBA" id="ARBA00023054"/>
    </source>
</evidence>
<dbReference type="InterPro" id="IPR043129">
    <property type="entry name" value="ATPase_NBD"/>
</dbReference>
<comment type="caution">
    <text evidence="11">The sequence shown here is derived from an EMBL/GenBank/DDBJ whole genome shotgun (WGS) entry which is preliminary data.</text>
</comment>
<organism evidence="11 12">
    <name type="scientific">Daphnia sinensis</name>
    <dbReference type="NCBI Taxonomy" id="1820382"/>
    <lineage>
        <taxon>Eukaryota</taxon>
        <taxon>Metazoa</taxon>
        <taxon>Ecdysozoa</taxon>
        <taxon>Arthropoda</taxon>
        <taxon>Crustacea</taxon>
        <taxon>Branchiopoda</taxon>
        <taxon>Diplostraca</taxon>
        <taxon>Cladocera</taxon>
        <taxon>Anomopoda</taxon>
        <taxon>Daphniidae</taxon>
        <taxon>Daphnia</taxon>
        <taxon>Daphnia similis group</taxon>
    </lineage>
</organism>
<dbReference type="PANTHER" id="PTHR14187">
    <property type="entry name" value="ALPHA KINASE/ELONGATION FACTOR 2 KINASE"/>
    <property type="match status" value="1"/>
</dbReference>
<keyword evidence="4" id="KW-0493">Microtubule</keyword>
<feature type="region of interest" description="Disordered" evidence="9">
    <location>
        <begin position="126"/>
        <end position="170"/>
    </location>
</feature>
<proteinExistence type="inferred from homology"/>
<keyword evidence="7" id="KW-0963">Cytoplasm</keyword>
<dbReference type="EMBL" id="WJBH02000005">
    <property type="protein sequence ID" value="KAI9558146.1"/>
    <property type="molecule type" value="Genomic_DNA"/>
</dbReference>
<protein>
    <recommendedName>
        <fullName evidence="3">Dynactin subunit 1</fullName>
    </recommendedName>
</protein>
<feature type="domain" description="CAP-Gly" evidence="10">
    <location>
        <begin position="38"/>
        <end position="80"/>
    </location>
</feature>
<feature type="coiled-coil region" evidence="8">
    <location>
        <begin position="517"/>
        <end position="544"/>
    </location>
</feature>
<accession>A0AAD5L8Q0</accession>
<evidence type="ECO:0000256" key="3">
    <source>
        <dbReference type="ARBA" id="ARBA00016574"/>
    </source>
</evidence>
<evidence type="ECO:0000259" key="10">
    <source>
        <dbReference type="PROSITE" id="PS50245"/>
    </source>
</evidence>
<sequence>MSESTPSKPIEKPLKVGQRVDVVKDAQNKLRGTVAYVGTTLFSPGKWIGVILDEPKGKNNGTVMGKTYFSCKESHGMFVRQNSCIVLDDGVEDTPRATSISPPVPETPTVSDDKLKVKSRLPILATPKTPSLQLGSSQPQATPVSSRVEAQPKADESVPSTPKGDLAGKRAIPSGQFIETGFVETLKTQFTPGQALSPSLSMAIEERVSGLQLSQENENLKAEIRDLNEKLETLKVRRNQDKEKLKEADKMRLQLDQLLEFKRAILESQSQLQKELARVKQEAKDALIEQQSKNHDNDEYQEMLEMATLDKEMAEEKAESLQLELEQAKQKVEELTLDLELLKAEMSEKGIEGAGSSLEMKQLEQQNIRMKETLVKMRDLAAHEKHQHQRVLKEMEDKLSELNDLKKAKQSLTAQVEEQRAMVTELQEQVDAALGAEEMVEQLTDRNLALEEKIGELQDAVADLEQLHDMNEELQETARETELELREELDISRTKIQEMIKERDAIHEMVADRNGTIEKFREVVQQMQQSNLQLREALERETNKPVGAPPEVIDYQKMFTETKTFTKTIDLELRKLDVQQALQHVSYLCTYMPDSFMARGGDYHSVQQLLLMSRLLFKCDMLAAQVKEKFPGCAGDLSNAVKSAGADQCIFGARFLHWIFALQGVVRQFSYALNSCSPQQFLEMGTLHQEMLQQEKAVDFYVELLRKDQLDENVQLEALEKVVTYFNSIYAVQFSSFTNGVALLTDHAKVLLASCCGLTALGSRVQAMMQSGHEGSDVAKSIKEVLSQANQWQQYARTIKRRLPTDGSTGPINLPVETTPRMIQCAGHLSRLLKTMLAWCRMVSQQLSVSSEPDSGVAIAKMRELAHAAADQVYTDDYTSDNGFFDSIHASLSFVNTTFSTVSNSLVDGHYDFDGTPTVEAPKAPVGLRAQTLKAEIRDLENLRHKLDERESLIKELNIMLRNKQEELSEMNVRKEMTEKKLSNLARDNEVATEKLTPEAASLFCRQLKRHQLKIEKPAELQLTPASLSKPGPLKPWNRSAQRESMYVDAVLDVCPGQRYMVVDCGGGTVDITVHQVMDLDGQHLKELHRATGGPYGSIGVDLAFEQLLDNIFGSDFMNHFKTRLPASYVDLMVSFEARKRHASPYRCNPLNIALPFSLIDCFRKYRGREVEFAIRKHGDPHVRWSTQGMLRLDQEAMKSLFQPTLRAIIEHIEDVLVHPDLVGIDYLFLVGGFAESPLLQQAVRSHFGEHVTVIIPQDVSLAILKGAVLYGVNPNAITVRRSRLTYGVAVLNRFIQGRHPIEKRVVKDGIAYCKDIFDKFVMADQSVSMGERVVRSYSPARRHQRRIVLNVFSADNDDVQFVTDPGVRMFATLSLDLGFNYAVKTRREIRVTMEFGDTEIRASAVDVFSGNTIKASFDFLDDKSQ</sequence>
<evidence type="ECO:0000313" key="12">
    <source>
        <dbReference type="Proteomes" id="UP000820818"/>
    </source>
</evidence>
<evidence type="ECO:0000313" key="11">
    <source>
        <dbReference type="EMBL" id="KAI9558146.1"/>
    </source>
</evidence>
<dbReference type="Gene3D" id="3.90.640.10">
    <property type="entry name" value="Actin, Chain A, domain 4"/>
    <property type="match status" value="1"/>
</dbReference>
<keyword evidence="5" id="KW-0243">Dynein</keyword>
<dbReference type="Gene3D" id="2.30.30.190">
    <property type="entry name" value="CAP Gly-rich-like domain"/>
    <property type="match status" value="1"/>
</dbReference>
<dbReference type="SUPFAM" id="SSF74924">
    <property type="entry name" value="Cap-Gly domain"/>
    <property type="match status" value="1"/>
</dbReference>
<dbReference type="Proteomes" id="UP000820818">
    <property type="component" value="Linkage Group LG5"/>
</dbReference>
<dbReference type="PROSITE" id="PS50245">
    <property type="entry name" value="CAP_GLY_2"/>
    <property type="match status" value="1"/>
</dbReference>
<dbReference type="GO" id="GO:0005874">
    <property type="term" value="C:microtubule"/>
    <property type="evidence" value="ECO:0007669"/>
    <property type="project" value="UniProtKB-KW"/>
</dbReference>
<comment type="similarity">
    <text evidence="2">Belongs to the dynactin 150 kDa subunit family.</text>
</comment>
<dbReference type="GO" id="GO:0030286">
    <property type="term" value="C:dynein complex"/>
    <property type="evidence" value="ECO:0007669"/>
    <property type="project" value="UniProtKB-KW"/>
</dbReference>
<evidence type="ECO:0000256" key="2">
    <source>
        <dbReference type="ARBA" id="ARBA00011010"/>
    </source>
</evidence>
<dbReference type="Pfam" id="PF01302">
    <property type="entry name" value="CAP_GLY"/>
    <property type="match status" value="1"/>
</dbReference>
<reference evidence="11 12" key="1">
    <citation type="submission" date="2022-05" db="EMBL/GenBank/DDBJ databases">
        <title>A multi-omics perspective on studying reproductive biology in Daphnia sinensis.</title>
        <authorList>
            <person name="Jia J."/>
        </authorList>
    </citation>
    <scope>NUCLEOTIDE SEQUENCE [LARGE SCALE GENOMIC DNA]</scope>
    <source>
        <strain evidence="11 12">WSL</strain>
    </source>
</reference>
<evidence type="ECO:0000256" key="7">
    <source>
        <dbReference type="ARBA" id="ARBA00023212"/>
    </source>
</evidence>
<keyword evidence="6 8" id="KW-0175">Coiled coil</keyword>
<keyword evidence="12" id="KW-1185">Reference proteome</keyword>
<feature type="compositionally biased region" description="Polar residues" evidence="9">
    <location>
        <begin position="128"/>
        <end position="145"/>
    </location>
</feature>
<dbReference type="Pfam" id="PF12455">
    <property type="entry name" value="Dynactin"/>
    <property type="match status" value="1"/>
</dbReference>
<dbReference type="Gene3D" id="3.30.420.40">
    <property type="match status" value="2"/>
</dbReference>
<dbReference type="SUPFAM" id="SSF53067">
    <property type="entry name" value="Actin-like ATPase domain"/>
    <property type="match status" value="1"/>
</dbReference>
<evidence type="ECO:0000256" key="9">
    <source>
        <dbReference type="SAM" id="MobiDB-lite"/>
    </source>
</evidence>
<evidence type="ECO:0000256" key="5">
    <source>
        <dbReference type="ARBA" id="ARBA00023017"/>
    </source>
</evidence>
<feature type="coiled-coil region" evidence="8">
    <location>
        <begin position="210"/>
        <end position="491"/>
    </location>
</feature>
<evidence type="ECO:0000256" key="1">
    <source>
        <dbReference type="ARBA" id="ARBA00004245"/>
    </source>
</evidence>
<dbReference type="InterPro" id="IPR022157">
    <property type="entry name" value="Dynactin"/>
</dbReference>
<dbReference type="InterPro" id="IPR036859">
    <property type="entry name" value="CAP-Gly_dom_sf"/>
</dbReference>
<gene>
    <name evidence="11" type="ORF">GHT06_014899</name>
</gene>